<organism evidence="1">
    <name type="scientific">Rhizophora mucronata</name>
    <name type="common">Asiatic mangrove</name>
    <dbReference type="NCBI Taxonomy" id="61149"/>
    <lineage>
        <taxon>Eukaryota</taxon>
        <taxon>Viridiplantae</taxon>
        <taxon>Streptophyta</taxon>
        <taxon>Embryophyta</taxon>
        <taxon>Tracheophyta</taxon>
        <taxon>Spermatophyta</taxon>
        <taxon>Magnoliopsida</taxon>
        <taxon>eudicotyledons</taxon>
        <taxon>Gunneridae</taxon>
        <taxon>Pentapetalae</taxon>
        <taxon>rosids</taxon>
        <taxon>fabids</taxon>
        <taxon>Malpighiales</taxon>
        <taxon>Rhizophoraceae</taxon>
        <taxon>Rhizophora</taxon>
    </lineage>
</organism>
<accession>A0A2P2N5I8</accession>
<evidence type="ECO:0000313" key="1">
    <source>
        <dbReference type="EMBL" id="MBX37771.1"/>
    </source>
</evidence>
<reference evidence="1" key="1">
    <citation type="submission" date="2018-02" db="EMBL/GenBank/DDBJ databases">
        <title>Rhizophora mucronata_Transcriptome.</title>
        <authorList>
            <person name="Meera S.P."/>
            <person name="Sreeshan A."/>
            <person name="Augustine A."/>
        </authorList>
    </citation>
    <scope>NUCLEOTIDE SEQUENCE</scope>
    <source>
        <tissue evidence="1">Leaf</tissue>
    </source>
</reference>
<dbReference type="EMBL" id="GGEC01057287">
    <property type="protein sequence ID" value="MBX37771.1"/>
    <property type="molecule type" value="Transcribed_RNA"/>
</dbReference>
<proteinExistence type="predicted"/>
<protein>
    <submittedName>
        <fullName evidence="1">Uncharacterized protein</fullName>
    </submittedName>
</protein>
<sequence>MVHHILLYNLFYFPYKNTLNYTARLHTLTLQPWHPQFIYKRKPITRTQEPAKFLLHPVLNSLLPLA</sequence>
<dbReference type="AlphaFoldDB" id="A0A2P2N5I8"/>
<name>A0A2P2N5I8_RHIMU</name>